<evidence type="ECO:0000259" key="1">
    <source>
        <dbReference type="Pfam" id="PF03399"/>
    </source>
</evidence>
<dbReference type="OrthoDB" id="21502at2759"/>
<protein>
    <recommendedName>
        <fullName evidence="1">SAC3/GANP/THP3 conserved domain-containing protein</fullName>
    </recommendedName>
</protein>
<feature type="domain" description="SAC3/GANP/THP3 conserved" evidence="1">
    <location>
        <begin position="2"/>
        <end position="84"/>
    </location>
</feature>
<reference evidence="2 3" key="1">
    <citation type="submission" date="2018-11" db="EMBL/GenBank/DDBJ databases">
        <authorList>
            <consortium name="Pathogen Informatics"/>
        </authorList>
    </citation>
    <scope>NUCLEOTIDE SEQUENCE [LARGE SCALE GENOMIC DNA]</scope>
</reference>
<dbReference type="Pfam" id="PF03399">
    <property type="entry name" value="SAC3_GANP"/>
    <property type="match status" value="1"/>
</dbReference>
<dbReference type="Gene3D" id="1.25.40.990">
    <property type="match status" value="1"/>
</dbReference>
<dbReference type="GO" id="GO:0005737">
    <property type="term" value="C:cytoplasm"/>
    <property type="evidence" value="ECO:0007669"/>
    <property type="project" value="TreeGrafter"/>
</dbReference>
<dbReference type="AlphaFoldDB" id="A0A3P7PLM3"/>
<evidence type="ECO:0000313" key="3">
    <source>
        <dbReference type="Proteomes" id="UP000281553"/>
    </source>
</evidence>
<accession>A0A3P7PLM3</accession>
<dbReference type="PANTHER" id="PTHR12436">
    <property type="entry name" value="80 KDA MCM3-ASSOCIATED PROTEIN"/>
    <property type="match status" value="1"/>
</dbReference>
<name>A0A3P7PLM3_DIBLA</name>
<sequence length="93" mass="10725">MAVYEFLWTRTRAIRKDITQQNIYSPTIISIVEKVTRFHIFCAARLVDQPMDAFDPRINSENLTQCLQTLKQLYDDLKPDSLPLPADAVDPCP</sequence>
<dbReference type="InterPro" id="IPR045107">
    <property type="entry name" value="SAC3/GANP/THP3"/>
</dbReference>
<dbReference type="GO" id="GO:0006406">
    <property type="term" value="P:mRNA export from nucleus"/>
    <property type="evidence" value="ECO:0007669"/>
    <property type="project" value="TreeGrafter"/>
</dbReference>
<proteinExistence type="predicted"/>
<dbReference type="Proteomes" id="UP000281553">
    <property type="component" value="Unassembled WGS sequence"/>
</dbReference>
<dbReference type="InterPro" id="IPR005062">
    <property type="entry name" value="SAC3/GANP/THP3_conserved"/>
</dbReference>
<keyword evidence="3" id="KW-1185">Reference proteome</keyword>
<organism evidence="2 3">
    <name type="scientific">Dibothriocephalus latus</name>
    <name type="common">Fish tapeworm</name>
    <name type="synonym">Diphyllobothrium latum</name>
    <dbReference type="NCBI Taxonomy" id="60516"/>
    <lineage>
        <taxon>Eukaryota</taxon>
        <taxon>Metazoa</taxon>
        <taxon>Spiralia</taxon>
        <taxon>Lophotrochozoa</taxon>
        <taxon>Platyhelminthes</taxon>
        <taxon>Cestoda</taxon>
        <taxon>Eucestoda</taxon>
        <taxon>Diphyllobothriidea</taxon>
        <taxon>Diphyllobothriidae</taxon>
        <taxon>Dibothriocephalus</taxon>
    </lineage>
</organism>
<gene>
    <name evidence="2" type="ORF">DILT_LOCUS19636</name>
</gene>
<evidence type="ECO:0000313" key="2">
    <source>
        <dbReference type="EMBL" id="VDN45547.1"/>
    </source>
</evidence>
<dbReference type="EMBL" id="UYRU01117352">
    <property type="protein sequence ID" value="VDN45547.1"/>
    <property type="molecule type" value="Genomic_DNA"/>
</dbReference>
<dbReference type="PANTHER" id="PTHR12436:SF3">
    <property type="entry name" value="GERMINAL-CENTER ASSOCIATED NUCLEAR PROTEIN"/>
    <property type="match status" value="1"/>
</dbReference>
<feature type="non-terminal residue" evidence="2">
    <location>
        <position position="93"/>
    </location>
</feature>
<dbReference type="GO" id="GO:0070390">
    <property type="term" value="C:transcription export complex 2"/>
    <property type="evidence" value="ECO:0007669"/>
    <property type="project" value="TreeGrafter"/>
</dbReference>